<protein>
    <submittedName>
        <fullName evidence="2">Uncharacterized protein</fullName>
    </submittedName>
</protein>
<dbReference type="EMBL" id="KN122264">
    <property type="protein sequence ID" value="KFO31571.1"/>
    <property type="molecule type" value="Genomic_DNA"/>
</dbReference>
<sequence length="121" mass="13841">MPGSQEPSPHCHCSQQPFCKVRTDCEQHMRGSGTRKPPRSPFSSAPPTYSYRYIYRPTTIPEQLEAGFPLKRLEWDPSTEAAEKLQDVSRCTSRNFIPKSKKCPFFIQNKDLMGLVNLHSP</sequence>
<evidence type="ECO:0000313" key="2">
    <source>
        <dbReference type="EMBL" id="KFO31571.1"/>
    </source>
</evidence>
<accession>A0A091E8R7</accession>
<keyword evidence="3" id="KW-1185">Reference proteome</keyword>
<proteinExistence type="predicted"/>
<evidence type="ECO:0000256" key="1">
    <source>
        <dbReference type="SAM" id="MobiDB-lite"/>
    </source>
</evidence>
<feature type="region of interest" description="Disordered" evidence="1">
    <location>
        <begin position="26"/>
        <end position="46"/>
    </location>
</feature>
<dbReference type="AlphaFoldDB" id="A0A091E8R7"/>
<gene>
    <name evidence="2" type="ORF">H920_07085</name>
</gene>
<evidence type="ECO:0000313" key="3">
    <source>
        <dbReference type="Proteomes" id="UP000028990"/>
    </source>
</evidence>
<organism evidence="2 3">
    <name type="scientific">Fukomys damarensis</name>
    <name type="common">Damaraland mole rat</name>
    <name type="synonym">Cryptomys damarensis</name>
    <dbReference type="NCBI Taxonomy" id="885580"/>
    <lineage>
        <taxon>Eukaryota</taxon>
        <taxon>Metazoa</taxon>
        <taxon>Chordata</taxon>
        <taxon>Craniata</taxon>
        <taxon>Vertebrata</taxon>
        <taxon>Euteleostomi</taxon>
        <taxon>Mammalia</taxon>
        <taxon>Eutheria</taxon>
        <taxon>Euarchontoglires</taxon>
        <taxon>Glires</taxon>
        <taxon>Rodentia</taxon>
        <taxon>Hystricomorpha</taxon>
        <taxon>Bathyergidae</taxon>
        <taxon>Fukomys</taxon>
    </lineage>
</organism>
<name>A0A091E8R7_FUKDA</name>
<reference evidence="2 3" key="1">
    <citation type="submission" date="2013-11" db="EMBL/GenBank/DDBJ databases">
        <title>The Damaraland mole rat (Fukomys damarensis) genome and evolution of African mole rats.</title>
        <authorList>
            <person name="Gladyshev V.N."/>
            <person name="Fang X."/>
        </authorList>
    </citation>
    <scope>NUCLEOTIDE SEQUENCE [LARGE SCALE GENOMIC DNA]</scope>
    <source>
        <tissue evidence="2">Liver</tissue>
    </source>
</reference>
<dbReference type="Proteomes" id="UP000028990">
    <property type="component" value="Unassembled WGS sequence"/>
</dbReference>